<proteinExistence type="predicted"/>
<dbReference type="Proteomes" id="UP000217918">
    <property type="component" value="Unassembled WGS sequence"/>
</dbReference>
<dbReference type="AlphaFoldDB" id="A0A2A3TXV1"/>
<protein>
    <submittedName>
        <fullName evidence="1">Uncharacterized protein</fullName>
    </submittedName>
</protein>
<evidence type="ECO:0000313" key="2">
    <source>
        <dbReference type="Proteomes" id="UP000217918"/>
    </source>
</evidence>
<name>A0A2A3TXV1_LEVBR</name>
<dbReference type="EMBL" id="NVYO01000001">
    <property type="protein sequence ID" value="PBQ23852.1"/>
    <property type="molecule type" value="Genomic_DNA"/>
</dbReference>
<dbReference type="RefSeq" id="WP_096110078.1">
    <property type="nucleotide sequence ID" value="NZ_NVYO01000001.1"/>
</dbReference>
<evidence type="ECO:0000313" key="1">
    <source>
        <dbReference type="EMBL" id="PBQ23852.1"/>
    </source>
</evidence>
<accession>A0A2A3TXV1</accession>
<reference evidence="1 2" key="1">
    <citation type="submission" date="2017-09" db="EMBL/GenBank/DDBJ databases">
        <title>Genome sequence of Lactobacillus brevis D7.</title>
        <authorList>
            <person name="Kwon M.-S."/>
            <person name="Lim S.K."/>
            <person name="Choi H.-J."/>
        </authorList>
    </citation>
    <scope>NUCLEOTIDE SEQUENCE [LARGE SCALE GENOMIC DNA]</scope>
    <source>
        <strain evidence="1 2">D7</strain>
    </source>
</reference>
<comment type="caution">
    <text evidence="1">The sequence shown here is derived from an EMBL/GenBank/DDBJ whole genome shotgun (WGS) entry which is preliminary data.</text>
</comment>
<sequence>MNKTEFIKQYAEKIQELVNQDSVRNETVKREIEDGTAATSVDNSTTIAAYQYQQALSAGFSDDQAFFMACKNAGIEIEAPYMNKT</sequence>
<organism evidence="1 2">
    <name type="scientific">Levilactobacillus brevis</name>
    <name type="common">Lactobacillus brevis</name>
    <dbReference type="NCBI Taxonomy" id="1580"/>
    <lineage>
        <taxon>Bacteria</taxon>
        <taxon>Bacillati</taxon>
        <taxon>Bacillota</taxon>
        <taxon>Bacilli</taxon>
        <taxon>Lactobacillales</taxon>
        <taxon>Lactobacillaceae</taxon>
        <taxon>Levilactobacillus</taxon>
    </lineage>
</organism>
<gene>
    <name evidence="1" type="ORF">CNR29_07410</name>
</gene>